<dbReference type="eggNOG" id="COG0840">
    <property type="taxonomic scope" value="Bacteria"/>
</dbReference>
<evidence type="ECO:0000256" key="3">
    <source>
        <dbReference type="SAM" id="MobiDB-lite"/>
    </source>
</evidence>
<dbReference type="PROSITE" id="PS50111">
    <property type="entry name" value="CHEMOTAXIS_TRANSDUC_2"/>
    <property type="match status" value="1"/>
</dbReference>
<evidence type="ECO:0000259" key="4">
    <source>
        <dbReference type="PROSITE" id="PS50111"/>
    </source>
</evidence>
<dbReference type="Proteomes" id="UP000017184">
    <property type="component" value="Chromosome"/>
</dbReference>
<feature type="domain" description="Methyl-accepting transducer" evidence="4">
    <location>
        <begin position="136"/>
        <end position="284"/>
    </location>
</feature>
<dbReference type="GO" id="GO:0016020">
    <property type="term" value="C:membrane"/>
    <property type="evidence" value="ECO:0007669"/>
    <property type="project" value="InterPro"/>
</dbReference>
<gene>
    <name evidence="5" type="ORF">Cenrod_1198</name>
</gene>
<sequence>MLTFIPLTALIAWPFASKELAVLWQFMNGVAKDTKQVIDTHIRVDEAIDEQLKVVVADTDSAAMTLIHHVKKLNHTATQLVKYLGSSNLSAQNMDDEIDASVASIHKISDFVNQLPKMIREDVIGIQKTAIKEIGSLGSFIKIIKEISLQTNLLALNAAIEAAHAGESGRGFAVVAGEVRKLSIRAAEAASMIENGLNGAKRSLQEGLGESPIEQQILDASTVVSSIRRLQEVYEDIRQYYKTLFMVVTDHNNNLSKEIAEMLGQIQFQDIMRQRIERATEAINKRNQVLVELSQNLVHSPSDLGELPSKMQEVLEEYLAQERCHAPVDESGAGDGDGDGLPKIQLF</sequence>
<dbReference type="HOGENOM" id="CLU_053700_0_0_4"/>
<protein>
    <submittedName>
        <fullName evidence="5">Methyl-accepting chemotaxis protein</fullName>
    </submittedName>
</protein>
<organism evidence="5 6">
    <name type="scientific">Candidatus Symbiobacter mobilis CR</name>
    <dbReference type="NCBI Taxonomy" id="946483"/>
    <lineage>
        <taxon>Bacteria</taxon>
        <taxon>Pseudomonadati</taxon>
        <taxon>Pseudomonadota</taxon>
        <taxon>Betaproteobacteria</taxon>
        <taxon>Burkholderiales</taxon>
        <taxon>Comamonadaceae</taxon>
    </lineage>
</organism>
<dbReference type="PANTHER" id="PTHR32089">
    <property type="entry name" value="METHYL-ACCEPTING CHEMOTAXIS PROTEIN MCPB"/>
    <property type="match status" value="1"/>
</dbReference>
<dbReference type="Gene3D" id="1.10.287.950">
    <property type="entry name" value="Methyl-accepting chemotaxis protein"/>
    <property type="match status" value="1"/>
</dbReference>
<reference evidence="5 6" key="1">
    <citation type="journal article" date="2013" name="Genome Biol.">
        <title>Genomic analysis reveals key aspects of prokaryotic symbiosis in the phototrophic consortium "Chlorochromatium aggregatum".</title>
        <authorList>
            <person name="Liu Z."/>
            <person name="Muller J."/>
            <person name="Li T."/>
            <person name="Alvey R.M."/>
            <person name="Vogl K."/>
            <person name="Frigaard N.U."/>
            <person name="Rockwell N.C."/>
            <person name="Boyd E.S."/>
            <person name="Tomsho L.P."/>
            <person name="Schuster S.C."/>
            <person name="Henke P."/>
            <person name="Rohde M."/>
            <person name="Overmann J."/>
            <person name="Bryant D.A."/>
        </authorList>
    </citation>
    <scope>NUCLEOTIDE SEQUENCE [LARGE SCALE GENOMIC DNA]</scope>
    <source>
        <strain evidence="5">CR</strain>
    </source>
</reference>
<keyword evidence="6" id="KW-1185">Reference proteome</keyword>
<evidence type="ECO:0000256" key="1">
    <source>
        <dbReference type="ARBA" id="ARBA00023224"/>
    </source>
</evidence>
<dbReference type="InterPro" id="IPR004089">
    <property type="entry name" value="MCPsignal_dom"/>
</dbReference>
<dbReference type="PANTHER" id="PTHR32089:SF112">
    <property type="entry name" value="LYSOZYME-LIKE PROTEIN-RELATED"/>
    <property type="match status" value="1"/>
</dbReference>
<keyword evidence="1 2" id="KW-0807">Transducer</keyword>
<accession>U5N7J5</accession>
<dbReference type="SUPFAM" id="SSF58104">
    <property type="entry name" value="Methyl-accepting chemotaxis protein (MCP) signaling domain"/>
    <property type="match status" value="1"/>
</dbReference>
<evidence type="ECO:0000313" key="6">
    <source>
        <dbReference type="Proteomes" id="UP000017184"/>
    </source>
</evidence>
<dbReference type="STRING" id="946483.Cenrod_1198"/>
<dbReference type="Pfam" id="PF00015">
    <property type="entry name" value="MCPsignal"/>
    <property type="match status" value="1"/>
</dbReference>
<dbReference type="KEGG" id="cbx:Cenrod_1198"/>
<evidence type="ECO:0000313" key="5">
    <source>
        <dbReference type="EMBL" id="AGX87290.1"/>
    </source>
</evidence>
<evidence type="ECO:0000256" key="2">
    <source>
        <dbReference type="PROSITE-ProRule" id="PRU00284"/>
    </source>
</evidence>
<dbReference type="GO" id="GO:0007165">
    <property type="term" value="P:signal transduction"/>
    <property type="evidence" value="ECO:0007669"/>
    <property type="project" value="UniProtKB-KW"/>
</dbReference>
<name>U5N7J5_9BURK</name>
<feature type="region of interest" description="Disordered" evidence="3">
    <location>
        <begin position="327"/>
        <end position="347"/>
    </location>
</feature>
<dbReference type="AlphaFoldDB" id="U5N7J5"/>
<proteinExistence type="predicted"/>
<dbReference type="SMART" id="SM00283">
    <property type="entry name" value="MA"/>
    <property type="match status" value="1"/>
</dbReference>
<dbReference type="EMBL" id="CP004885">
    <property type="protein sequence ID" value="AGX87290.1"/>
    <property type="molecule type" value="Genomic_DNA"/>
</dbReference>